<dbReference type="Pfam" id="PF12796">
    <property type="entry name" value="Ank_2"/>
    <property type="match status" value="2"/>
</dbReference>
<dbReference type="PANTHER" id="PTHR24201:SF12">
    <property type="entry name" value="ANKYRIN REPEAT DOMAIN 10"/>
    <property type="match status" value="1"/>
</dbReference>
<dbReference type="SMART" id="SM00248">
    <property type="entry name" value="ANK"/>
    <property type="match status" value="4"/>
</dbReference>
<accession>A0ABS2YQZ1</accession>
<keyword evidence="5" id="KW-1185">Reference proteome</keyword>
<reference evidence="4" key="1">
    <citation type="journal article" date="2021" name="Cell">
        <title>Tracing the genetic footprints of vertebrate landing in non-teleost ray-finned fishes.</title>
        <authorList>
            <person name="Bi X."/>
            <person name="Wang K."/>
            <person name="Yang L."/>
            <person name="Pan H."/>
            <person name="Jiang H."/>
            <person name="Wei Q."/>
            <person name="Fang M."/>
            <person name="Yu H."/>
            <person name="Zhu C."/>
            <person name="Cai Y."/>
            <person name="He Y."/>
            <person name="Gan X."/>
            <person name="Zeng H."/>
            <person name="Yu D."/>
            <person name="Zhu Y."/>
            <person name="Jiang H."/>
            <person name="Qiu Q."/>
            <person name="Yang H."/>
            <person name="Zhang Y.E."/>
            <person name="Wang W."/>
            <person name="Zhu M."/>
            <person name="He S."/>
            <person name="Zhang G."/>
        </authorList>
    </citation>
    <scope>NUCLEOTIDE SEQUENCE</scope>
    <source>
        <strain evidence="4">Pddl_001</strain>
    </source>
</reference>
<feature type="non-terminal residue" evidence="4">
    <location>
        <position position="1"/>
    </location>
</feature>
<protein>
    <submittedName>
        <fullName evidence="4">ANR10 protein</fullName>
    </submittedName>
</protein>
<dbReference type="PROSITE" id="PS50297">
    <property type="entry name" value="ANK_REP_REGION"/>
    <property type="match status" value="3"/>
</dbReference>
<dbReference type="InterPro" id="IPR050776">
    <property type="entry name" value="Ank_Repeat/CDKN_Inhibitor"/>
</dbReference>
<name>A0ABS2YQZ1_POLSP</name>
<evidence type="ECO:0000256" key="2">
    <source>
        <dbReference type="ARBA" id="ARBA00023043"/>
    </source>
</evidence>
<feature type="repeat" description="ANK" evidence="3">
    <location>
        <begin position="53"/>
        <end position="85"/>
    </location>
</feature>
<keyword evidence="1" id="KW-0677">Repeat</keyword>
<feature type="repeat" description="ANK" evidence="3">
    <location>
        <begin position="120"/>
        <end position="152"/>
    </location>
</feature>
<dbReference type="PANTHER" id="PTHR24201">
    <property type="entry name" value="ANK_REP_REGION DOMAIN-CONTAINING PROTEIN"/>
    <property type="match status" value="1"/>
</dbReference>
<dbReference type="InterPro" id="IPR036770">
    <property type="entry name" value="Ankyrin_rpt-contain_sf"/>
</dbReference>
<feature type="repeat" description="ANK" evidence="3">
    <location>
        <begin position="87"/>
        <end position="119"/>
    </location>
</feature>
<dbReference type="Gene3D" id="1.25.40.20">
    <property type="entry name" value="Ankyrin repeat-containing domain"/>
    <property type="match status" value="1"/>
</dbReference>
<evidence type="ECO:0000313" key="5">
    <source>
        <dbReference type="Proteomes" id="UP001166093"/>
    </source>
</evidence>
<evidence type="ECO:0000256" key="1">
    <source>
        <dbReference type="ARBA" id="ARBA00022737"/>
    </source>
</evidence>
<keyword evidence="2 3" id="KW-0040">ANK repeat</keyword>
<dbReference type="EMBL" id="JAAWVQ010178199">
    <property type="protein sequence ID" value="MBN3288716.1"/>
    <property type="molecule type" value="Genomic_DNA"/>
</dbReference>
<dbReference type="InterPro" id="IPR002110">
    <property type="entry name" value="Ankyrin_rpt"/>
</dbReference>
<gene>
    <name evidence="4" type="primary">Ankrd10_2</name>
    <name evidence="4" type="ORF">GTO93_0002887</name>
</gene>
<dbReference type="Proteomes" id="UP001166093">
    <property type="component" value="Unassembled WGS sequence"/>
</dbReference>
<dbReference type="PROSITE" id="PS50088">
    <property type="entry name" value="ANK_REPEAT"/>
    <property type="match status" value="3"/>
</dbReference>
<feature type="non-terminal residue" evidence="4">
    <location>
        <position position="434"/>
    </location>
</feature>
<sequence>MSVGYESGFSSEEVLNVRYPLHRACRDGDIGALCSLLQHSASKTDLATEDSFYGWTPIHWAAHFGKIECVIRLVQVGSGINATTTRFAQTPAHIAAFGGHPDCLMWLLQGGADINRQDYVGETPIHKAARSGSMDCVNALLLQGAKAHLRNASGLTAADLAHAQGFQECAQLLSNVQNQLNQLNGFYTNGALSGVHQSTDSRVHFNGRPRKRSLEYLESDLVKKARTEGLDLPMKMYRGAEEELEIMHTESEPPVISGGIILCFVPLHRSLSKSTKRFTRCAVVNNTASVAAYFLTLVEYFGAPLAADVSHNGLPGRVMGNGFATNGHVPQPQLNGMEAEPAESGSQAPDMCGSLHLGGSPSSCVSHRPSWAPANPYECGDPGDTLQYGHYHGFGDTAESIPEASSMAEHSSSVKVEQRYDKAVYSAMHLFHGS</sequence>
<evidence type="ECO:0000313" key="4">
    <source>
        <dbReference type="EMBL" id="MBN3288716.1"/>
    </source>
</evidence>
<organism evidence="4 5">
    <name type="scientific">Polyodon spathula</name>
    <name type="common">North American paddlefish</name>
    <name type="synonym">Squalus spathula</name>
    <dbReference type="NCBI Taxonomy" id="7913"/>
    <lineage>
        <taxon>Eukaryota</taxon>
        <taxon>Metazoa</taxon>
        <taxon>Chordata</taxon>
        <taxon>Craniata</taxon>
        <taxon>Vertebrata</taxon>
        <taxon>Euteleostomi</taxon>
        <taxon>Actinopterygii</taxon>
        <taxon>Chondrostei</taxon>
        <taxon>Acipenseriformes</taxon>
        <taxon>Polyodontidae</taxon>
        <taxon>Polyodon</taxon>
    </lineage>
</organism>
<evidence type="ECO:0000256" key="3">
    <source>
        <dbReference type="PROSITE-ProRule" id="PRU00023"/>
    </source>
</evidence>
<comment type="caution">
    <text evidence="4">The sequence shown here is derived from an EMBL/GenBank/DDBJ whole genome shotgun (WGS) entry which is preliminary data.</text>
</comment>
<dbReference type="SUPFAM" id="SSF48403">
    <property type="entry name" value="Ankyrin repeat"/>
    <property type="match status" value="1"/>
</dbReference>
<proteinExistence type="predicted"/>